<organism evidence="9 10">
    <name type="scientific">Actinorhabdospora filicis</name>
    <dbReference type="NCBI Taxonomy" id="1785913"/>
    <lineage>
        <taxon>Bacteria</taxon>
        <taxon>Bacillati</taxon>
        <taxon>Actinomycetota</taxon>
        <taxon>Actinomycetes</taxon>
        <taxon>Micromonosporales</taxon>
        <taxon>Micromonosporaceae</taxon>
        <taxon>Actinorhabdospora</taxon>
    </lineage>
</organism>
<feature type="binding site" evidence="7">
    <location>
        <position position="171"/>
    </location>
    <ligand>
        <name>5-hydroxyisourate</name>
        <dbReference type="ChEBI" id="CHEBI:18072"/>
    </ligand>
</feature>
<feature type="binding site" evidence="7">
    <location>
        <position position="240"/>
    </location>
    <ligand>
        <name>urate</name>
        <dbReference type="ChEBI" id="CHEBI:17775"/>
    </ligand>
</feature>
<dbReference type="NCBIfam" id="TIGR03383">
    <property type="entry name" value="urate_oxi"/>
    <property type="match status" value="1"/>
</dbReference>
<reference evidence="9" key="1">
    <citation type="submission" date="2023-03" db="EMBL/GenBank/DDBJ databases">
        <title>Actinorhabdospora filicis NBRC 111898.</title>
        <authorList>
            <person name="Ichikawa N."/>
            <person name="Sato H."/>
            <person name="Tonouchi N."/>
        </authorList>
    </citation>
    <scope>NUCLEOTIDE SEQUENCE</scope>
    <source>
        <strain evidence="9">NBRC 111898</strain>
    </source>
</reference>
<feature type="binding site" evidence="7">
    <location>
        <position position="58"/>
    </location>
    <ligand>
        <name>urate</name>
        <dbReference type="ChEBI" id="CHEBI:17775"/>
    </ligand>
</feature>
<feature type="binding site" evidence="7">
    <location>
        <position position="171"/>
    </location>
    <ligand>
        <name>urate</name>
        <dbReference type="ChEBI" id="CHEBI:17775"/>
    </ligand>
</feature>
<comment type="similarity">
    <text evidence="2 5 8">Belongs to the uricase family.</text>
</comment>
<sequence>MTDSLLQHHQYGKRAIRLVHVTRDGDRHELTDLDVDVTLTGEFEETYLTGANAGVLPTDSQKNTVYAFARQHGVQRIEDFALLLARHFVRAHETVKRARIGISRHHWDRITPQHSFVRSEGELRTVTVTHDAGKTWVVGGLTGLRLLNSTGSEFKDFPRDEYTTLPEAGDRILATSVSAGWRYEGTRGDWDAWHGKIRAALVTAFTETYSRSLQQTLYAMGEKALAACPAIAEIRLALPNQHHIAVDLSPFGLDNPNSVFVATEQPYGLIEGALMREGAVGADAAWW</sequence>
<dbReference type="PANTHER" id="PTHR42874">
    <property type="entry name" value="URICASE"/>
    <property type="match status" value="1"/>
</dbReference>
<evidence type="ECO:0000313" key="9">
    <source>
        <dbReference type="EMBL" id="GLZ77552.1"/>
    </source>
</evidence>
<accession>A0A9W6SKM2</accession>
<keyword evidence="3 5" id="KW-0659">Purine metabolism</keyword>
<comment type="caution">
    <text evidence="9">The sequence shown here is derived from an EMBL/GenBank/DDBJ whole genome shotgun (WGS) entry which is preliminary data.</text>
</comment>
<evidence type="ECO:0000256" key="2">
    <source>
        <dbReference type="ARBA" id="ARBA00009760"/>
    </source>
</evidence>
<feature type="active site" description="Charge relay system" evidence="6">
    <location>
        <position position="13"/>
    </location>
</feature>
<dbReference type="RefSeq" id="WP_285662652.1">
    <property type="nucleotide sequence ID" value="NZ_BSTX01000001.1"/>
</dbReference>
<feature type="active site" description="Charge relay system" evidence="6">
    <location>
        <position position="242"/>
    </location>
</feature>
<evidence type="ECO:0000256" key="6">
    <source>
        <dbReference type="PIRSR" id="PIRSR000241-1"/>
    </source>
</evidence>
<evidence type="ECO:0000256" key="7">
    <source>
        <dbReference type="PIRSR" id="PIRSR000241-2"/>
    </source>
</evidence>
<evidence type="ECO:0000256" key="8">
    <source>
        <dbReference type="RuleBase" id="RU004455"/>
    </source>
</evidence>
<dbReference type="GO" id="GO:0006144">
    <property type="term" value="P:purine nucleobase metabolic process"/>
    <property type="evidence" value="ECO:0007669"/>
    <property type="project" value="UniProtKB-KW"/>
</dbReference>
<feature type="binding site" evidence="7">
    <location>
        <position position="214"/>
    </location>
    <ligand>
        <name>urate</name>
        <dbReference type="ChEBI" id="CHEBI:17775"/>
    </ligand>
</feature>
<protein>
    <recommendedName>
        <fullName evidence="5 8">Uricase</fullName>
        <ecNumber evidence="5 8">1.7.3.3</ecNumber>
    </recommendedName>
    <alternativeName>
        <fullName evidence="5">Urate oxidase</fullName>
    </alternativeName>
</protein>
<dbReference type="Proteomes" id="UP001165079">
    <property type="component" value="Unassembled WGS sequence"/>
</dbReference>
<evidence type="ECO:0000256" key="1">
    <source>
        <dbReference type="ARBA" id="ARBA00004831"/>
    </source>
</evidence>
<evidence type="ECO:0000256" key="4">
    <source>
        <dbReference type="ARBA" id="ARBA00023002"/>
    </source>
</evidence>
<feature type="binding site" evidence="7">
    <location>
        <position position="214"/>
    </location>
    <ligand>
        <name>5-hydroxyisourate</name>
        <dbReference type="ChEBI" id="CHEBI:18072"/>
    </ligand>
</feature>
<dbReference type="GO" id="GO:0004846">
    <property type="term" value="F:urate oxidase activity"/>
    <property type="evidence" value="ECO:0007669"/>
    <property type="project" value="UniProtKB-EC"/>
</dbReference>
<evidence type="ECO:0000256" key="3">
    <source>
        <dbReference type="ARBA" id="ARBA00022631"/>
    </source>
</evidence>
<proteinExistence type="inferred from homology"/>
<feature type="binding site" evidence="7">
    <location>
        <position position="240"/>
    </location>
    <ligand>
        <name>5-hydroxyisourate</name>
        <dbReference type="ChEBI" id="CHEBI:18072"/>
    </ligand>
</feature>
<comment type="catalytic activity">
    <reaction evidence="5 8">
        <text>urate + O2 + H2O = 5-hydroxyisourate + H2O2</text>
        <dbReference type="Rhea" id="RHEA:21368"/>
        <dbReference type="ChEBI" id="CHEBI:15377"/>
        <dbReference type="ChEBI" id="CHEBI:15379"/>
        <dbReference type="ChEBI" id="CHEBI:16240"/>
        <dbReference type="ChEBI" id="CHEBI:17775"/>
        <dbReference type="ChEBI" id="CHEBI:18072"/>
        <dbReference type="EC" id="1.7.3.3"/>
    </reaction>
</comment>
<keyword evidence="4 5" id="KW-0560">Oxidoreductase</keyword>
<dbReference type="PRINTS" id="PR00093">
    <property type="entry name" value="URICASE"/>
</dbReference>
<dbReference type="SUPFAM" id="SSF55620">
    <property type="entry name" value="Tetrahydrobiopterin biosynthesis enzymes-like"/>
    <property type="match status" value="2"/>
</dbReference>
<gene>
    <name evidence="9" type="ORF">Afil01_23590</name>
</gene>
<evidence type="ECO:0000256" key="5">
    <source>
        <dbReference type="PIRNR" id="PIRNR000241"/>
    </source>
</evidence>
<keyword evidence="10" id="KW-1185">Reference proteome</keyword>
<dbReference type="AlphaFoldDB" id="A0A9W6SKM2"/>
<evidence type="ECO:0000313" key="10">
    <source>
        <dbReference type="Proteomes" id="UP001165079"/>
    </source>
</evidence>
<feature type="binding site" evidence="7">
    <location>
        <position position="59"/>
    </location>
    <ligand>
        <name>urate</name>
        <dbReference type="ChEBI" id="CHEBI:17775"/>
    </ligand>
</feature>
<comment type="function">
    <text evidence="5 8">Catalyzes the oxidation of uric acid to 5-hydroxyisourate, which is further processed to form (S)-allantoin.</text>
</comment>
<dbReference type="EC" id="1.7.3.3" evidence="5 8"/>
<dbReference type="Gene3D" id="3.10.270.10">
    <property type="entry name" value="Urate Oxidase"/>
    <property type="match status" value="1"/>
</dbReference>
<dbReference type="InterPro" id="IPR002042">
    <property type="entry name" value="Uricase"/>
</dbReference>
<feature type="binding site" evidence="7">
    <location>
        <position position="154"/>
    </location>
    <ligand>
        <name>urate</name>
        <dbReference type="ChEBI" id="CHEBI:17775"/>
    </ligand>
</feature>
<comment type="pathway">
    <text evidence="1 5">Purine metabolism; urate degradation; (S)-allantoin from urate: step 1/3.</text>
</comment>
<dbReference type="PANTHER" id="PTHR42874:SF1">
    <property type="entry name" value="URICASE"/>
    <property type="match status" value="1"/>
</dbReference>
<feature type="active site" description="Charge relay system" evidence="6">
    <location>
        <position position="58"/>
    </location>
</feature>
<name>A0A9W6SKM2_9ACTN</name>
<feature type="binding site" evidence="7">
    <location>
        <position position="240"/>
    </location>
    <ligand>
        <name>O2</name>
        <dbReference type="ChEBI" id="CHEBI:15379"/>
    </ligand>
</feature>
<feature type="binding site" evidence="7">
    <location>
        <position position="154"/>
    </location>
    <ligand>
        <name>5-hydroxyisourate</name>
        <dbReference type="ChEBI" id="CHEBI:18072"/>
    </ligand>
</feature>
<dbReference type="Pfam" id="PF01014">
    <property type="entry name" value="Uricase"/>
    <property type="match status" value="2"/>
</dbReference>
<dbReference type="EMBL" id="BSTX01000001">
    <property type="protein sequence ID" value="GLZ77552.1"/>
    <property type="molecule type" value="Genomic_DNA"/>
</dbReference>
<dbReference type="PIRSF" id="PIRSF000241">
    <property type="entry name" value="Urate_oxidase"/>
    <property type="match status" value="1"/>
</dbReference>